<dbReference type="Proteomes" id="UP000241118">
    <property type="component" value="Unassembled WGS sequence"/>
</dbReference>
<evidence type="ECO:0000313" key="1">
    <source>
        <dbReference type="EMBL" id="PSL54078.1"/>
    </source>
</evidence>
<evidence type="ECO:0000313" key="2">
    <source>
        <dbReference type="Proteomes" id="UP000241118"/>
    </source>
</evidence>
<gene>
    <name evidence="1" type="ORF">B0I31_107132</name>
</gene>
<dbReference type="RefSeq" id="WP_106617200.1">
    <property type="nucleotide sequence ID" value="NZ_PYAX01000007.1"/>
</dbReference>
<name>A0A2P8I6H9_SACCR</name>
<reference evidence="1 2" key="1">
    <citation type="submission" date="2018-03" db="EMBL/GenBank/DDBJ databases">
        <title>Genomic Encyclopedia of Type Strains, Phase III (KMG-III): the genomes of soil and plant-associated and newly described type strains.</title>
        <authorList>
            <person name="Whitman W."/>
        </authorList>
    </citation>
    <scope>NUCLEOTIDE SEQUENCE [LARGE SCALE GENOMIC DNA]</scope>
    <source>
        <strain evidence="1 2">CGMCC 4.7097</strain>
    </source>
</reference>
<dbReference type="OrthoDB" id="3697497at2"/>
<keyword evidence="2" id="KW-1185">Reference proteome</keyword>
<protein>
    <submittedName>
        <fullName evidence="1">Uncharacterized protein</fullName>
    </submittedName>
</protein>
<organism evidence="1 2">
    <name type="scientific">Saccharothrix carnea</name>
    <dbReference type="NCBI Taxonomy" id="1280637"/>
    <lineage>
        <taxon>Bacteria</taxon>
        <taxon>Bacillati</taxon>
        <taxon>Actinomycetota</taxon>
        <taxon>Actinomycetes</taxon>
        <taxon>Pseudonocardiales</taxon>
        <taxon>Pseudonocardiaceae</taxon>
        <taxon>Saccharothrix</taxon>
    </lineage>
</organism>
<sequence>MTSVGEVKLALEQSCEYLRDAYRSVREAQSALDEAIGILLDASAQHHESLVPAGFVAAGEKFADELELIVGSLELVQRLAVEL</sequence>
<dbReference type="AlphaFoldDB" id="A0A2P8I6H9"/>
<proteinExistence type="predicted"/>
<accession>A0A2P8I6H9</accession>
<dbReference type="EMBL" id="PYAX01000007">
    <property type="protein sequence ID" value="PSL54078.1"/>
    <property type="molecule type" value="Genomic_DNA"/>
</dbReference>
<comment type="caution">
    <text evidence="1">The sequence shown here is derived from an EMBL/GenBank/DDBJ whole genome shotgun (WGS) entry which is preliminary data.</text>
</comment>